<sequence length="151" mass="16281">MSMPTSTVLLLAVALVASLLCLSSAVELRLFPKQPTSLNPRYKKFTFSETQVCYSLDSCYGNIAVRAAWLKATHGYRFVFYDGSECTGNALRVSDIVATGSVDFSKVNFVNKLSSFMLAGANSYAVEGLKDICEGEDAILAEPASNITLQG</sequence>
<dbReference type="RefSeq" id="XP_009530169.1">
    <property type="nucleotide sequence ID" value="XM_009531874.1"/>
</dbReference>
<evidence type="ECO:0000256" key="1">
    <source>
        <dbReference type="SAM" id="SignalP"/>
    </source>
</evidence>
<reference evidence="2 3" key="1">
    <citation type="journal article" date="2006" name="Science">
        <title>Phytophthora genome sequences uncover evolutionary origins and mechanisms of pathogenesis.</title>
        <authorList>
            <person name="Tyler B.M."/>
            <person name="Tripathy S."/>
            <person name="Zhang X."/>
            <person name="Dehal P."/>
            <person name="Jiang R.H."/>
            <person name="Aerts A."/>
            <person name="Arredondo F.D."/>
            <person name="Baxter L."/>
            <person name="Bensasson D."/>
            <person name="Beynon J.L."/>
            <person name="Chapman J."/>
            <person name="Damasceno C.M."/>
            <person name="Dorrance A.E."/>
            <person name="Dou D."/>
            <person name="Dickerman A.W."/>
            <person name="Dubchak I.L."/>
            <person name="Garbelotto M."/>
            <person name="Gijzen M."/>
            <person name="Gordon S.G."/>
            <person name="Govers F."/>
            <person name="Grunwald N.J."/>
            <person name="Huang W."/>
            <person name="Ivors K.L."/>
            <person name="Jones R.W."/>
            <person name="Kamoun S."/>
            <person name="Krampis K."/>
            <person name="Lamour K.H."/>
            <person name="Lee M.K."/>
            <person name="McDonald W.H."/>
            <person name="Medina M."/>
            <person name="Meijer H.J."/>
            <person name="Nordberg E.K."/>
            <person name="Maclean D.J."/>
            <person name="Ospina-Giraldo M.D."/>
            <person name="Morris P.F."/>
            <person name="Phuntumart V."/>
            <person name="Putnam N.H."/>
            <person name="Rash S."/>
            <person name="Rose J.K."/>
            <person name="Sakihama Y."/>
            <person name="Salamov A.A."/>
            <person name="Savidor A."/>
            <person name="Scheuring C.F."/>
            <person name="Smith B.M."/>
            <person name="Sobral B.W."/>
            <person name="Terry A."/>
            <person name="Torto-Alalibo T.A."/>
            <person name="Win J."/>
            <person name="Xu Z."/>
            <person name="Zhang H."/>
            <person name="Grigoriev I.V."/>
            <person name="Rokhsar D.S."/>
            <person name="Boore J.L."/>
        </authorList>
    </citation>
    <scope>NUCLEOTIDE SEQUENCE [LARGE SCALE GENOMIC DNA]</scope>
    <source>
        <strain evidence="2 3">P6497</strain>
    </source>
</reference>
<feature type="signal peptide" evidence="1">
    <location>
        <begin position="1"/>
        <end position="25"/>
    </location>
</feature>
<dbReference type="InParanoid" id="G4ZKQ0"/>
<dbReference type="Proteomes" id="UP000002640">
    <property type="component" value="Unassembled WGS sequence"/>
</dbReference>
<accession>G4ZKQ0</accession>
<gene>
    <name evidence="2" type="ORF">PHYSODRAFT_334607</name>
</gene>
<keyword evidence="1" id="KW-0732">Signal</keyword>
<dbReference type="EMBL" id="JH159155">
    <property type="protein sequence ID" value="EGZ16420.1"/>
    <property type="molecule type" value="Genomic_DNA"/>
</dbReference>
<organism evidence="2 3">
    <name type="scientific">Phytophthora sojae (strain P6497)</name>
    <name type="common">Soybean stem and root rot agent</name>
    <name type="synonym">Phytophthora megasperma f. sp. glycines</name>
    <dbReference type="NCBI Taxonomy" id="1094619"/>
    <lineage>
        <taxon>Eukaryota</taxon>
        <taxon>Sar</taxon>
        <taxon>Stramenopiles</taxon>
        <taxon>Oomycota</taxon>
        <taxon>Peronosporomycetes</taxon>
        <taxon>Peronosporales</taxon>
        <taxon>Peronosporaceae</taxon>
        <taxon>Phytophthora</taxon>
    </lineage>
</organism>
<protein>
    <submittedName>
        <fullName evidence="2">Uncharacterized protein</fullName>
    </submittedName>
</protein>
<keyword evidence="3" id="KW-1185">Reference proteome</keyword>
<proteinExistence type="predicted"/>
<evidence type="ECO:0000313" key="2">
    <source>
        <dbReference type="EMBL" id="EGZ16420.1"/>
    </source>
</evidence>
<dbReference type="KEGG" id="psoj:PHYSODRAFT_334607"/>
<dbReference type="OMA" id="CYGNIAV"/>
<name>G4ZKQ0_PHYSP</name>
<dbReference type="AlphaFoldDB" id="G4ZKQ0"/>
<feature type="chain" id="PRO_5003472295" evidence="1">
    <location>
        <begin position="26"/>
        <end position="151"/>
    </location>
</feature>
<dbReference type="GeneID" id="20646843"/>
<evidence type="ECO:0000313" key="3">
    <source>
        <dbReference type="Proteomes" id="UP000002640"/>
    </source>
</evidence>